<dbReference type="EMBL" id="JBFXLQ010000041">
    <property type="protein sequence ID" value="KAL2864318.1"/>
    <property type="molecule type" value="Genomic_DNA"/>
</dbReference>
<dbReference type="SUPFAM" id="SSF47661">
    <property type="entry name" value="t-snare proteins"/>
    <property type="match status" value="1"/>
</dbReference>
<dbReference type="Proteomes" id="UP001610432">
    <property type="component" value="Unassembled WGS sequence"/>
</dbReference>
<keyword evidence="4" id="KW-0812">Transmembrane</keyword>
<evidence type="ECO:0000256" key="2">
    <source>
        <dbReference type="SAM" id="Coils"/>
    </source>
</evidence>
<keyword evidence="2" id="KW-0175">Coiled coil</keyword>
<comment type="similarity">
    <text evidence="1">Belongs to the syntaxin family.</text>
</comment>
<dbReference type="InterPro" id="IPR010989">
    <property type="entry name" value="SNARE"/>
</dbReference>
<keyword evidence="4" id="KW-0472">Membrane</keyword>
<accession>A0ABR4LID6</accession>
<sequence>MSYNQQPSYADRPAYGAGYGQDQYSNAEHGYGGGSYEMNSQPADPTTLLNKCRDINDGIREVKTKREGQLAAAQNALLESNTGREDQSARQALDYVQSEIMANFHKLREDLQKIKSTPGSNQTHVQNQLDVTSRNFRAEMEQYQKNQSEFQKRLKEQVRRRYQIANPEASPDEIDQGVENILAGTEQSFQVAGARTKRANDVRQAVLERSAMIKKLEQGTIEISELMQQLDMTIAQQEPAVEQINRGAESVAQDLGRANTQLGHAVDSARRARKWKWYALIIIIIIIAIIVGLAVGLNQ</sequence>
<feature type="region of interest" description="Disordered" evidence="3">
    <location>
        <begin position="1"/>
        <end position="21"/>
    </location>
</feature>
<keyword evidence="4" id="KW-1133">Transmembrane helix</keyword>
<reference evidence="6 7" key="1">
    <citation type="submission" date="2024-07" db="EMBL/GenBank/DDBJ databases">
        <title>Section-level genome sequencing and comparative genomics of Aspergillus sections Usti and Cavernicolus.</title>
        <authorList>
            <consortium name="Lawrence Berkeley National Laboratory"/>
            <person name="Nybo J.L."/>
            <person name="Vesth T.C."/>
            <person name="Theobald S."/>
            <person name="Frisvad J.C."/>
            <person name="Larsen T.O."/>
            <person name="Kjaerboelling I."/>
            <person name="Rothschild-Mancinelli K."/>
            <person name="Lyhne E.K."/>
            <person name="Kogle M.E."/>
            <person name="Barry K."/>
            <person name="Clum A."/>
            <person name="Na H."/>
            <person name="Ledsgaard L."/>
            <person name="Lin J."/>
            <person name="Lipzen A."/>
            <person name="Kuo A."/>
            <person name="Riley R."/>
            <person name="Mondo S."/>
            <person name="Labutti K."/>
            <person name="Haridas S."/>
            <person name="Pangalinan J."/>
            <person name="Salamov A.A."/>
            <person name="Simmons B.A."/>
            <person name="Magnuson J.K."/>
            <person name="Chen J."/>
            <person name="Drula E."/>
            <person name="Henrissat B."/>
            <person name="Wiebenga A."/>
            <person name="Lubbers R.J."/>
            <person name="Gomes A.C."/>
            <person name="Macurrencykelacurrency M.R."/>
            <person name="Stajich J."/>
            <person name="Grigoriev I.V."/>
            <person name="Mortensen U.H."/>
            <person name="De Vries R.P."/>
            <person name="Baker S.E."/>
            <person name="Andersen M.R."/>
        </authorList>
    </citation>
    <scope>NUCLEOTIDE SEQUENCE [LARGE SCALE GENOMIC DNA]</scope>
    <source>
        <strain evidence="6 7">CBS 449.75</strain>
    </source>
</reference>
<dbReference type="RefSeq" id="XP_070883297.1">
    <property type="nucleotide sequence ID" value="XM_071033526.1"/>
</dbReference>
<comment type="caution">
    <text evidence="6">The sequence shown here is derived from an EMBL/GenBank/DDBJ whole genome shotgun (WGS) entry which is preliminary data.</text>
</comment>
<gene>
    <name evidence="6" type="ORF">BJX67DRAFT_383793</name>
</gene>
<dbReference type="GeneID" id="98148598"/>
<dbReference type="InterPro" id="IPR045242">
    <property type="entry name" value="Syntaxin"/>
</dbReference>
<dbReference type="InterPro" id="IPR000727">
    <property type="entry name" value="T_SNARE_dom"/>
</dbReference>
<organism evidence="6 7">
    <name type="scientific">Aspergillus lucknowensis</name>
    <dbReference type="NCBI Taxonomy" id="176173"/>
    <lineage>
        <taxon>Eukaryota</taxon>
        <taxon>Fungi</taxon>
        <taxon>Dikarya</taxon>
        <taxon>Ascomycota</taxon>
        <taxon>Pezizomycotina</taxon>
        <taxon>Eurotiomycetes</taxon>
        <taxon>Eurotiomycetidae</taxon>
        <taxon>Eurotiales</taxon>
        <taxon>Aspergillaceae</taxon>
        <taxon>Aspergillus</taxon>
        <taxon>Aspergillus subgen. Nidulantes</taxon>
    </lineage>
</organism>
<dbReference type="Pfam" id="PF05739">
    <property type="entry name" value="SNARE"/>
    <property type="match status" value="1"/>
</dbReference>
<dbReference type="InterPro" id="IPR006011">
    <property type="entry name" value="Syntaxin_N"/>
</dbReference>
<evidence type="ECO:0000313" key="6">
    <source>
        <dbReference type="EMBL" id="KAL2864318.1"/>
    </source>
</evidence>
<proteinExistence type="inferred from homology"/>
<dbReference type="PANTHER" id="PTHR19957:SF380">
    <property type="entry name" value="SYNTAXIN FAMILY PROTEIN"/>
    <property type="match status" value="1"/>
</dbReference>
<evidence type="ECO:0000259" key="5">
    <source>
        <dbReference type="PROSITE" id="PS50192"/>
    </source>
</evidence>
<name>A0ABR4LID6_9EURO</name>
<evidence type="ECO:0000256" key="1">
    <source>
        <dbReference type="ARBA" id="ARBA00009063"/>
    </source>
</evidence>
<protein>
    <submittedName>
        <fullName evidence="6">t-SNARE</fullName>
    </submittedName>
</protein>
<dbReference type="PANTHER" id="PTHR19957">
    <property type="entry name" value="SYNTAXIN"/>
    <property type="match status" value="1"/>
</dbReference>
<dbReference type="Gene3D" id="1.20.58.70">
    <property type="match status" value="1"/>
</dbReference>
<feature type="transmembrane region" description="Helical" evidence="4">
    <location>
        <begin position="277"/>
        <end position="297"/>
    </location>
</feature>
<evidence type="ECO:0000313" key="7">
    <source>
        <dbReference type="Proteomes" id="UP001610432"/>
    </source>
</evidence>
<feature type="domain" description="T-SNARE coiled-coil homology" evidence="5">
    <location>
        <begin position="203"/>
        <end position="265"/>
    </location>
</feature>
<keyword evidence="7" id="KW-1185">Reference proteome</keyword>
<evidence type="ECO:0000256" key="3">
    <source>
        <dbReference type="SAM" id="MobiDB-lite"/>
    </source>
</evidence>
<evidence type="ECO:0000256" key="4">
    <source>
        <dbReference type="SAM" id="Phobius"/>
    </source>
</evidence>
<feature type="coiled-coil region" evidence="2">
    <location>
        <begin position="133"/>
        <end position="160"/>
    </location>
</feature>
<dbReference type="PROSITE" id="PS50192">
    <property type="entry name" value="T_SNARE"/>
    <property type="match status" value="1"/>
</dbReference>
<dbReference type="Gene3D" id="1.20.5.110">
    <property type="match status" value="1"/>
</dbReference>
<dbReference type="Pfam" id="PF00804">
    <property type="entry name" value="Syntaxin"/>
    <property type="match status" value="1"/>
</dbReference>